<feature type="transmembrane region" description="Helical" evidence="1">
    <location>
        <begin position="240"/>
        <end position="257"/>
    </location>
</feature>
<accession>A0A1K1QAI5</accession>
<sequence length="312" mass="35735">MISSFFGKTKPINYIIVLALLFVFYCLVRFLGKDVVLTPELLFLNLGILLVLFSTFFAVNFIVKRNKITKANSYAVLFYGLLCVFFPNSLLDSNAIFCSFFLVLATRKLISLKSLKEIKYKIFDAAMWIIVASLFYDWAMLYLVWVFIAVYIYEPKNIRNWFIPFSAFFAVGLLTVAFLSAINKLQFIQDHYVFKIDLDPAMFSEWGKSSVLLIYLIVVIFVGVYSSVKLGKTGVGRLASMRLVAISFTIGIFVTLFEISRDAFPIMVTFFPAAVFLTNYVEIIRKPRFKEFALLVAILVPISVFIFKVLLK</sequence>
<organism evidence="2 3">
    <name type="scientific">Cellulophaga fucicola</name>
    <dbReference type="NCBI Taxonomy" id="76595"/>
    <lineage>
        <taxon>Bacteria</taxon>
        <taxon>Pseudomonadati</taxon>
        <taxon>Bacteroidota</taxon>
        <taxon>Flavobacteriia</taxon>
        <taxon>Flavobacteriales</taxon>
        <taxon>Flavobacteriaceae</taxon>
        <taxon>Cellulophaga</taxon>
    </lineage>
</organism>
<protein>
    <recommendedName>
        <fullName evidence="4">EpsG family protein</fullName>
    </recommendedName>
</protein>
<feature type="transmembrane region" description="Helical" evidence="1">
    <location>
        <begin position="125"/>
        <end position="153"/>
    </location>
</feature>
<evidence type="ECO:0008006" key="4">
    <source>
        <dbReference type="Google" id="ProtNLM"/>
    </source>
</evidence>
<name>A0A1K1QAI5_9FLAO</name>
<keyword evidence="3" id="KW-1185">Reference proteome</keyword>
<evidence type="ECO:0000313" key="2">
    <source>
        <dbReference type="EMBL" id="SFW56732.1"/>
    </source>
</evidence>
<feature type="transmembrane region" description="Helical" evidence="1">
    <location>
        <begin position="292"/>
        <end position="311"/>
    </location>
</feature>
<feature type="transmembrane region" description="Helical" evidence="1">
    <location>
        <begin position="263"/>
        <end position="280"/>
    </location>
</feature>
<dbReference type="AlphaFoldDB" id="A0A1K1QAI5"/>
<dbReference type="Proteomes" id="UP000183257">
    <property type="component" value="Unassembled WGS sequence"/>
</dbReference>
<keyword evidence="1" id="KW-1133">Transmembrane helix</keyword>
<dbReference type="EMBL" id="FPIY01000003">
    <property type="protein sequence ID" value="SFW56732.1"/>
    <property type="molecule type" value="Genomic_DNA"/>
</dbReference>
<dbReference type="OrthoDB" id="1439867at2"/>
<keyword evidence="1" id="KW-0472">Membrane</keyword>
<feature type="transmembrane region" description="Helical" evidence="1">
    <location>
        <begin position="160"/>
        <end position="182"/>
    </location>
</feature>
<reference evidence="3" key="1">
    <citation type="submission" date="2016-11" db="EMBL/GenBank/DDBJ databases">
        <authorList>
            <person name="Varghese N."/>
            <person name="Submissions S."/>
        </authorList>
    </citation>
    <scope>NUCLEOTIDE SEQUENCE [LARGE SCALE GENOMIC DNA]</scope>
    <source>
        <strain evidence="3">DSM 24786</strain>
    </source>
</reference>
<feature type="transmembrane region" description="Helical" evidence="1">
    <location>
        <begin position="43"/>
        <end position="63"/>
    </location>
</feature>
<feature type="transmembrane region" description="Helical" evidence="1">
    <location>
        <begin position="210"/>
        <end position="228"/>
    </location>
</feature>
<feature type="transmembrane region" description="Helical" evidence="1">
    <location>
        <begin position="75"/>
        <end position="105"/>
    </location>
</feature>
<keyword evidence="1" id="KW-0812">Transmembrane</keyword>
<dbReference type="STRING" id="76595.SAMN05660313_02509"/>
<evidence type="ECO:0000313" key="3">
    <source>
        <dbReference type="Proteomes" id="UP000183257"/>
    </source>
</evidence>
<evidence type="ECO:0000256" key="1">
    <source>
        <dbReference type="SAM" id="Phobius"/>
    </source>
</evidence>
<gene>
    <name evidence="2" type="ORF">SAMN05660313_02509</name>
</gene>
<proteinExistence type="predicted"/>
<feature type="transmembrane region" description="Helical" evidence="1">
    <location>
        <begin position="12"/>
        <end position="31"/>
    </location>
</feature>